<feature type="signal peptide" evidence="1">
    <location>
        <begin position="1"/>
        <end position="26"/>
    </location>
</feature>
<reference evidence="2" key="1">
    <citation type="submission" date="2022-04" db="EMBL/GenBank/DDBJ databases">
        <title>A functionally conserved STORR gene fusion in Papaver species that diverged 16.8 million years ago.</title>
        <authorList>
            <person name="Catania T."/>
        </authorList>
    </citation>
    <scope>NUCLEOTIDE SEQUENCE</scope>
    <source>
        <strain evidence="2">S-188037</strain>
    </source>
</reference>
<dbReference type="EMBL" id="JAJJMB010002379">
    <property type="protein sequence ID" value="KAI3951769.1"/>
    <property type="molecule type" value="Genomic_DNA"/>
</dbReference>
<protein>
    <submittedName>
        <fullName evidence="2">Uncharacterized protein</fullName>
    </submittedName>
</protein>
<feature type="chain" id="PRO_5041931387" evidence="1">
    <location>
        <begin position="27"/>
        <end position="126"/>
    </location>
</feature>
<sequence length="126" mass="14207">MPRLPFMFNVNWLSLVHFQGLDVIAANHPIPRYYVPSSSNVSMIRADTELAELGTLAEISCVCRYSPNTPAIVFPSLETQRHMAREVAVAERFLEGDHEYTTWSFIVILECLNVRLLILTSAAPSK</sequence>
<gene>
    <name evidence="2" type="ORF">MKW98_013827</name>
</gene>
<evidence type="ECO:0000313" key="2">
    <source>
        <dbReference type="EMBL" id="KAI3951769.1"/>
    </source>
</evidence>
<evidence type="ECO:0000313" key="3">
    <source>
        <dbReference type="Proteomes" id="UP001202328"/>
    </source>
</evidence>
<name>A0AAD4TAX2_9MAGN</name>
<keyword evidence="3" id="KW-1185">Reference proteome</keyword>
<evidence type="ECO:0000256" key="1">
    <source>
        <dbReference type="SAM" id="SignalP"/>
    </source>
</evidence>
<organism evidence="2 3">
    <name type="scientific">Papaver atlanticum</name>
    <dbReference type="NCBI Taxonomy" id="357466"/>
    <lineage>
        <taxon>Eukaryota</taxon>
        <taxon>Viridiplantae</taxon>
        <taxon>Streptophyta</taxon>
        <taxon>Embryophyta</taxon>
        <taxon>Tracheophyta</taxon>
        <taxon>Spermatophyta</taxon>
        <taxon>Magnoliopsida</taxon>
        <taxon>Ranunculales</taxon>
        <taxon>Papaveraceae</taxon>
        <taxon>Papaveroideae</taxon>
        <taxon>Papaver</taxon>
    </lineage>
</organism>
<accession>A0AAD4TAX2</accession>
<proteinExistence type="predicted"/>
<comment type="caution">
    <text evidence="2">The sequence shown here is derived from an EMBL/GenBank/DDBJ whole genome shotgun (WGS) entry which is preliminary data.</text>
</comment>
<keyword evidence="1" id="KW-0732">Signal</keyword>
<dbReference type="Proteomes" id="UP001202328">
    <property type="component" value="Unassembled WGS sequence"/>
</dbReference>
<dbReference type="AlphaFoldDB" id="A0AAD4TAX2"/>